<dbReference type="EMBL" id="QRAY01000004">
    <property type="protein sequence ID" value="RDS59929.1"/>
    <property type="molecule type" value="Genomic_DNA"/>
</dbReference>
<proteinExistence type="predicted"/>
<feature type="transmembrane region" description="Helical" evidence="2">
    <location>
        <begin position="124"/>
        <end position="143"/>
    </location>
</feature>
<evidence type="ECO:0000313" key="5">
    <source>
        <dbReference type="Proteomes" id="UP000254492"/>
    </source>
</evidence>
<dbReference type="PANTHER" id="PTHR46558:SF15">
    <property type="entry name" value="HELIX-TURN-HELIX DOMAIN PROTEIN"/>
    <property type="match status" value="1"/>
</dbReference>
<protein>
    <submittedName>
        <fullName evidence="4">XRE family transcriptional regulator</fullName>
    </submittedName>
</protein>
<dbReference type="SMART" id="SM00530">
    <property type="entry name" value="HTH_XRE"/>
    <property type="match status" value="1"/>
</dbReference>
<keyword evidence="2" id="KW-1133">Transmembrane helix</keyword>
<dbReference type="Pfam" id="PF01381">
    <property type="entry name" value="HTH_3"/>
    <property type="match status" value="1"/>
</dbReference>
<sequence length="191" mass="21673">MPKFDRLLVLGGMRVMDLGSQIRKQREAEKWSQQVLADKLHISRQSISKWEQNTALPSFTNIVTMSELFGISLDEFIKSDTQLVEKIDAKMKMSKILKAIIISAIIAFIMFIGLKISSIDVYNISSYFTDLGAVFLIIIMFKLDWHKLDKIVPRHIIILIAITVILFLVPAINDFILSLIDGFQDGLNGKS</sequence>
<keyword evidence="5" id="KW-1185">Reference proteome</keyword>
<accession>A0ABX9I5E5</accession>
<dbReference type="InterPro" id="IPR010982">
    <property type="entry name" value="Lambda_DNA-bd_dom_sf"/>
</dbReference>
<dbReference type="Proteomes" id="UP000254492">
    <property type="component" value="Unassembled WGS sequence"/>
</dbReference>
<keyword evidence="2" id="KW-0812">Transmembrane</keyword>
<feature type="transmembrane region" description="Helical" evidence="2">
    <location>
        <begin position="155"/>
        <end position="180"/>
    </location>
</feature>
<feature type="transmembrane region" description="Helical" evidence="2">
    <location>
        <begin position="96"/>
        <end position="118"/>
    </location>
</feature>
<dbReference type="PROSITE" id="PS50943">
    <property type="entry name" value="HTH_CROC1"/>
    <property type="match status" value="1"/>
</dbReference>
<dbReference type="InterPro" id="IPR001387">
    <property type="entry name" value="Cro/C1-type_HTH"/>
</dbReference>
<dbReference type="SUPFAM" id="SSF47413">
    <property type="entry name" value="lambda repressor-like DNA-binding domains"/>
    <property type="match status" value="1"/>
</dbReference>
<evidence type="ECO:0000313" key="4">
    <source>
        <dbReference type="EMBL" id="RDS59929.1"/>
    </source>
</evidence>
<dbReference type="CDD" id="cd00093">
    <property type="entry name" value="HTH_XRE"/>
    <property type="match status" value="1"/>
</dbReference>
<evidence type="ECO:0000259" key="3">
    <source>
        <dbReference type="PROSITE" id="PS50943"/>
    </source>
</evidence>
<reference evidence="4 5" key="1">
    <citation type="submission" date="2018-07" db="EMBL/GenBank/DDBJ databases">
        <title>Genome-based reclassification of Weissella jogaejeotgali as Weissella thailandensis.</title>
        <authorList>
            <person name="Chun J."/>
            <person name="Kim B.-Y."/>
            <person name="Kwak M.-J."/>
        </authorList>
    </citation>
    <scope>NUCLEOTIDE SEQUENCE [LARGE SCALE GENOMIC DNA]</scope>
    <source>
        <strain evidence="4 5">KCTC 3751</strain>
    </source>
</reference>
<keyword evidence="2" id="KW-0472">Membrane</keyword>
<dbReference type="PANTHER" id="PTHR46558">
    <property type="entry name" value="TRACRIPTIONAL REGULATORY PROTEIN-RELATED-RELATED"/>
    <property type="match status" value="1"/>
</dbReference>
<name>A0ABX9I5E5_9LACO</name>
<organism evidence="4 5">
    <name type="scientific">Weissella thailandensis</name>
    <dbReference type="NCBI Taxonomy" id="89061"/>
    <lineage>
        <taxon>Bacteria</taxon>
        <taxon>Bacillati</taxon>
        <taxon>Bacillota</taxon>
        <taxon>Bacilli</taxon>
        <taxon>Lactobacillales</taxon>
        <taxon>Lactobacillaceae</taxon>
        <taxon>Weissella</taxon>
    </lineage>
</organism>
<evidence type="ECO:0000256" key="2">
    <source>
        <dbReference type="SAM" id="Phobius"/>
    </source>
</evidence>
<feature type="domain" description="HTH cro/C1-type" evidence="3">
    <location>
        <begin position="22"/>
        <end position="76"/>
    </location>
</feature>
<evidence type="ECO:0000256" key="1">
    <source>
        <dbReference type="ARBA" id="ARBA00023125"/>
    </source>
</evidence>
<gene>
    <name evidence="4" type="ORF">DWV05_02740</name>
</gene>
<comment type="caution">
    <text evidence="4">The sequence shown here is derived from an EMBL/GenBank/DDBJ whole genome shotgun (WGS) entry which is preliminary data.</text>
</comment>
<dbReference type="Gene3D" id="1.10.260.40">
    <property type="entry name" value="lambda repressor-like DNA-binding domains"/>
    <property type="match status" value="1"/>
</dbReference>
<keyword evidence="1" id="KW-0238">DNA-binding</keyword>